<dbReference type="InterPro" id="IPR034193">
    <property type="entry name" value="PCSK9_ProteinaseK-like"/>
</dbReference>
<dbReference type="InterPro" id="IPR000209">
    <property type="entry name" value="Peptidase_S8/S53_dom"/>
</dbReference>
<evidence type="ECO:0000313" key="14">
    <source>
        <dbReference type="Proteomes" id="UP001239213"/>
    </source>
</evidence>
<feature type="region of interest" description="Disordered" evidence="9">
    <location>
        <begin position="603"/>
        <end position="629"/>
    </location>
</feature>
<dbReference type="EMBL" id="MPDP01000289">
    <property type="protein sequence ID" value="KAK1455991.1"/>
    <property type="molecule type" value="Genomic_DNA"/>
</dbReference>
<dbReference type="InterPro" id="IPR015500">
    <property type="entry name" value="Peptidase_S8_subtilisin-rel"/>
</dbReference>
<feature type="active site" description="Charge relay system" evidence="8">
    <location>
        <position position="195"/>
    </location>
</feature>
<keyword evidence="14" id="KW-1185">Reference proteome</keyword>
<sequence>MRGFIGAVAGLAAVASATPSLSIETVHDGAAPLLSSTNAEAVPNSYIVKFKKHVSDSGASDHHNWVQNIHSSAQDERLELRKRGQEPMVDDVFHGLKHTYKIGKDFLGYAGHFDDATIEKVRRHPDVEFIEVDSVVHTQVPVKSQVEDKCDGELEKLAPWGLARVSHRKSLGFGTYDKYLYAEDAGEGVDAYVIDTGTNVDHVDFEGRAKWGKTIPSGDQDADGNGHGTHCSGTIAGKKYGVAKKANVYAVKVLRSNGSGTMSDVVKGVEWAATSHTEQVQAAKDGKRKGFKGSVANMSLGGGKTQALDAVVNAAVDAGIHFAVAAGNDNADACNYSPAAAEKAVTVGATELGDRRSYFSNYGKCTDIFAPGTNIKSTWIGSKYAVNTISGTSMASPHICGLLAYYLSLQPASDSEYSVAPITPKKLKEALIAVGTVGALSDIPRDTPNVLAWNGGGCNNYTAIVKAGGYTVKQESKETTIDDLEKAIEEDFEVLSGKVVKGAKSVGTKAEKFAKKIHNLVDEELKEFLRETSFTKSRSTLTRSKSTASVRSAVQRLEHIDPATAERDAHIAATLSFSRANHNADVDMGIESLRQFQKPFSMKTWSENPSSQLPNQSDQLSSNAGGLRRQQSIRFVKQGARTKRQQSQINDDSSDIGTVCHRSVLKDVANQPASRTCRTAERPFVSTYTTNYINSLPPSESFGSPDECAPAPASYRRLRKSRSMLAPLNPTGLRRPSKTYFSESPEQENVQPALGRQSMQDMKENKPSPKKILGLRNPKSMSFLKIRGVLDSDRLGSRQQIDLAVQEAEDSFRKDVEEQRQSKPRPSTIFSKAKKGQASLSLRRSMRDFSADVQSLGPENGFVINKDASLRKKARKVSSSLKSKLKDMFRRSKKDDLVVEASGTPSKVSNVVQDLVGVDNEQDDAYMDIADPVLLDECSISQVPSRVPSLHDASPTQKLHSRKGSIESIGGERKASDEKSRVTSWTSSGTHTLNSQSTWGGERERQRLSVIKEIGPHKSSSSFQRPGLADRNPFKSEPPPPQQDELVRLGPSVDSARVYSALMKRLDECKQISQREEQLRHGSDGSTGLNWNGKVGSSTSLGGQELDEATNRDLPTIRCVLQEDDVFHDSPWEQRLKTVVETEGPQSAHDEAVSPSDSTMHHRQRSASETTFEAYKPHSRPVAGVETGHSPSKPYNLQGDKTANPPRALSNRSSAFFGSPTCHLFRTTSPYRKVLQEKVRSESRAPVSDQLLSPSVSMLNLDLIPTRRRPSLSKEDSRLAYSESIYSDDLLSPRALPQSVGGQTEPRVPPRHPNHVVAGSDYRQTPSMSNNLEAVAKDLSPNATPVINTHQKRYLSSGSYTYTPTMPQSRTVSNASSVEWKTWLSAKAAHTDAKLANTGTQHLTEVRHAKTSMPRSLGHVRERAEIEDPESPTLYRAMGTGKAKLQTPLRVTSHNPRQVSSASRVELGIDDSKFSTPLRDENTIPETGGRVARRLRGIYNPPPIPPRSSLRTTPSMPVLQSRLSHSNLPVKAVDRQASKVRSMDAIPKAQNFESPFQPKTRSPVKLVRRTGLQKGLQTSASSPGLTIEKQFGPMLASHDGGSPRERRGSVRRLLDSSDSHDGERSDTASLDWKAEAAGSHHLVENFLSSRRRPPVHGAFV</sequence>
<dbReference type="CDD" id="cd04077">
    <property type="entry name" value="Peptidases_S8_PCSK9_ProteinaseK_like"/>
    <property type="match status" value="1"/>
</dbReference>
<feature type="compositionally biased region" description="Basic and acidic residues" evidence="9">
    <location>
        <begin position="1073"/>
        <end position="1083"/>
    </location>
</feature>
<dbReference type="GO" id="GO:0004252">
    <property type="term" value="F:serine-type endopeptidase activity"/>
    <property type="evidence" value="ECO:0007669"/>
    <property type="project" value="UniProtKB-UniRule"/>
</dbReference>
<evidence type="ECO:0000256" key="8">
    <source>
        <dbReference type="PROSITE-ProRule" id="PRU01240"/>
    </source>
</evidence>
<evidence type="ECO:0000259" key="11">
    <source>
        <dbReference type="Pfam" id="PF00082"/>
    </source>
</evidence>
<keyword evidence="4 8" id="KW-0378">Hydrolase</keyword>
<organism evidence="13 14">
    <name type="scientific">Colletotrichum cuscutae</name>
    <dbReference type="NCBI Taxonomy" id="1209917"/>
    <lineage>
        <taxon>Eukaryota</taxon>
        <taxon>Fungi</taxon>
        <taxon>Dikarya</taxon>
        <taxon>Ascomycota</taxon>
        <taxon>Pezizomycotina</taxon>
        <taxon>Sordariomycetes</taxon>
        <taxon>Hypocreomycetidae</taxon>
        <taxon>Glomerellales</taxon>
        <taxon>Glomerellaceae</taxon>
        <taxon>Colletotrichum</taxon>
        <taxon>Colletotrichum acutatum species complex</taxon>
    </lineage>
</organism>
<keyword evidence="7" id="KW-0325">Glycoprotein</keyword>
<dbReference type="Pfam" id="PF05922">
    <property type="entry name" value="Inhibitor_I9"/>
    <property type="match status" value="1"/>
</dbReference>
<keyword evidence="5 8" id="KW-0720">Serine protease</keyword>
<dbReference type="PRINTS" id="PR00723">
    <property type="entry name" value="SUBTILISIN"/>
</dbReference>
<feature type="region of interest" description="Disordered" evidence="9">
    <location>
        <begin position="945"/>
        <end position="1051"/>
    </location>
</feature>
<feature type="compositionally biased region" description="Polar residues" evidence="9">
    <location>
        <begin position="1189"/>
        <end position="1201"/>
    </location>
</feature>
<dbReference type="GO" id="GO:0019863">
    <property type="term" value="F:IgE binding"/>
    <property type="evidence" value="ECO:0007669"/>
    <property type="project" value="UniProtKB-ARBA"/>
</dbReference>
<evidence type="ECO:0000259" key="12">
    <source>
        <dbReference type="Pfam" id="PF05922"/>
    </source>
</evidence>
<gene>
    <name evidence="13" type="ORF">CCUS01_10351</name>
</gene>
<feature type="domain" description="Peptidase S8/S53" evidence="11">
    <location>
        <begin position="193"/>
        <end position="432"/>
    </location>
</feature>
<evidence type="ECO:0000256" key="7">
    <source>
        <dbReference type="ARBA" id="ARBA00023180"/>
    </source>
</evidence>
<evidence type="ECO:0000256" key="1">
    <source>
        <dbReference type="ARBA" id="ARBA00011073"/>
    </source>
</evidence>
<evidence type="ECO:0000256" key="9">
    <source>
        <dbReference type="SAM" id="MobiDB-lite"/>
    </source>
</evidence>
<dbReference type="SUPFAM" id="SSF52743">
    <property type="entry name" value="Subtilisin-like"/>
    <property type="match status" value="1"/>
</dbReference>
<feature type="compositionally biased region" description="Basic and acidic residues" evidence="9">
    <location>
        <begin position="1601"/>
        <end position="1626"/>
    </location>
</feature>
<proteinExistence type="inferred from homology"/>
<feature type="chain" id="PRO_5042548274" evidence="10">
    <location>
        <begin position="18"/>
        <end position="1660"/>
    </location>
</feature>
<dbReference type="FunFam" id="3.40.50.200:FF:000007">
    <property type="entry name" value="Subtilisin-like serine protease"/>
    <property type="match status" value="1"/>
</dbReference>
<keyword evidence="2 8" id="KW-0645">Protease</keyword>
<feature type="compositionally biased region" description="Polar residues" evidence="9">
    <location>
        <begin position="1084"/>
        <end position="1102"/>
    </location>
</feature>
<feature type="domain" description="Inhibitor I9" evidence="12">
    <location>
        <begin position="45"/>
        <end position="139"/>
    </location>
</feature>
<dbReference type="InterPro" id="IPR023828">
    <property type="entry name" value="Peptidase_S8_Ser-AS"/>
</dbReference>
<dbReference type="InterPro" id="IPR036852">
    <property type="entry name" value="Peptidase_S8/S53_dom_sf"/>
</dbReference>
<dbReference type="Gene3D" id="3.40.50.200">
    <property type="entry name" value="Peptidase S8/S53 domain"/>
    <property type="match status" value="1"/>
</dbReference>
<dbReference type="GO" id="GO:0006508">
    <property type="term" value="P:proteolysis"/>
    <property type="evidence" value="ECO:0007669"/>
    <property type="project" value="UniProtKB-KW"/>
</dbReference>
<dbReference type="InterPro" id="IPR037045">
    <property type="entry name" value="S8pro/Inhibitor_I9_sf"/>
</dbReference>
<feature type="compositionally biased region" description="Basic and acidic residues" evidence="9">
    <location>
        <begin position="970"/>
        <end position="981"/>
    </location>
</feature>
<feature type="compositionally biased region" description="Polar residues" evidence="9">
    <location>
        <begin position="739"/>
        <end position="750"/>
    </location>
</feature>
<keyword evidence="6" id="KW-0865">Zymogen</keyword>
<dbReference type="PANTHER" id="PTHR43806:SF11">
    <property type="entry name" value="CEREVISIN-RELATED"/>
    <property type="match status" value="1"/>
</dbReference>
<reference evidence="13" key="1">
    <citation type="submission" date="2016-11" db="EMBL/GenBank/DDBJ databases">
        <title>The genome sequence of Colletotrichum cuscutae.</title>
        <authorList>
            <person name="Baroncelli R."/>
        </authorList>
    </citation>
    <scope>NUCLEOTIDE SEQUENCE</scope>
    <source>
        <strain evidence="13">IMI 304802</strain>
    </source>
</reference>
<feature type="active site" description="Charge relay system" evidence="8">
    <location>
        <position position="227"/>
    </location>
</feature>
<dbReference type="PROSITE" id="PS00137">
    <property type="entry name" value="SUBTILASE_HIS"/>
    <property type="match status" value="1"/>
</dbReference>
<comment type="caution">
    <text evidence="13">The sequence shown here is derived from an EMBL/GenBank/DDBJ whole genome shotgun (WGS) entry which is preliminary data.</text>
</comment>
<keyword evidence="3 10" id="KW-0732">Signal</keyword>
<evidence type="ECO:0000256" key="2">
    <source>
        <dbReference type="ARBA" id="ARBA00022670"/>
    </source>
</evidence>
<dbReference type="FunFam" id="3.30.70.80:FF:000006">
    <property type="entry name" value="Autophagic serine protease Alp2"/>
    <property type="match status" value="1"/>
</dbReference>
<dbReference type="InterPro" id="IPR050131">
    <property type="entry name" value="Peptidase_S8_subtilisin-like"/>
</dbReference>
<dbReference type="Proteomes" id="UP001239213">
    <property type="component" value="Unassembled WGS sequence"/>
</dbReference>
<feature type="region of interest" description="Disordered" evidence="9">
    <location>
        <begin position="727"/>
        <end position="775"/>
    </location>
</feature>
<dbReference type="PROSITE" id="PS00138">
    <property type="entry name" value="SUBTILASE_SER"/>
    <property type="match status" value="1"/>
</dbReference>
<feature type="region of interest" description="Disordered" evidence="9">
    <location>
        <begin position="812"/>
        <end position="837"/>
    </location>
</feature>
<feature type="signal peptide" evidence="10">
    <location>
        <begin position="1"/>
        <end position="17"/>
    </location>
</feature>
<evidence type="ECO:0000256" key="3">
    <source>
        <dbReference type="ARBA" id="ARBA00022729"/>
    </source>
</evidence>
<evidence type="ECO:0000256" key="5">
    <source>
        <dbReference type="ARBA" id="ARBA00022825"/>
    </source>
</evidence>
<dbReference type="InterPro" id="IPR010259">
    <property type="entry name" value="S8pro/Inhibitor_I9"/>
</dbReference>
<protein>
    <submittedName>
        <fullName evidence="13">Subtilase</fullName>
    </submittedName>
</protein>
<feature type="region of interest" description="Disordered" evidence="9">
    <location>
        <begin position="1141"/>
        <end position="1203"/>
    </location>
</feature>
<dbReference type="Gene3D" id="3.30.70.80">
    <property type="entry name" value="Peptidase S8 propeptide/proteinase inhibitor I9"/>
    <property type="match status" value="1"/>
</dbReference>
<accession>A0AAI9UCU2</accession>
<feature type="region of interest" description="Disordered" evidence="9">
    <location>
        <begin position="1292"/>
        <end position="1313"/>
    </location>
</feature>
<dbReference type="Pfam" id="PF00082">
    <property type="entry name" value="Peptidase_S8"/>
    <property type="match status" value="1"/>
</dbReference>
<dbReference type="PROSITE" id="PS51892">
    <property type="entry name" value="SUBTILASE"/>
    <property type="match status" value="1"/>
</dbReference>
<feature type="compositionally biased region" description="Basic and acidic residues" evidence="9">
    <location>
        <begin position="812"/>
        <end position="821"/>
    </location>
</feature>
<dbReference type="PANTHER" id="PTHR43806">
    <property type="entry name" value="PEPTIDASE S8"/>
    <property type="match status" value="1"/>
</dbReference>
<feature type="region of interest" description="Disordered" evidence="9">
    <location>
        <begin position="1592"/>
        <end position="1628"/>
    </location>
</feature>
<dbReference type="InterPro" id="IPR022398">
    <property type="entry name" value="Peptidase_S8_His-AS"/>
</dbReference>
<evidence type="ECO:0000256" key="10">
    <source>
        <dbReference type="SAM" id="SignalP"/>
    </source>
</evidence>
<evidence type="ECO:0000256" key="6">
    <source>
        <dbReference type="ARBA" id="ARBA00023145"/>
    </source>
</evidence>
<feature type="active site" description="Charge relay system" evidence="8">
    <location>
        <position position="393"/>
    </location>
</feature>
<evidence type="ECO:0000256" key="4">
    <source>
        <dbReference type="ARBA" id="ARBA00022801"/>
    </source>
</evidence>
<evidence type="ECO:0000313" key="13">
    <source>
        <dbReference type="EMBL" id="KAK1455991.1"/>
    </source>
</evidence>
<feature type="compositionally biased region" description="Polar residues" evidence="9">
    <location>
        <begin position="982"/>
        <end position="999"/>
    </location>
</feature>
<feature type="region of interest" description="Disordered" evidence="9">
    <location>
        <begin position="1073"/>
        <end position="1105"/>
    </location>
</feature>
<comment type="similarity">
    <text evidence="1 8">Belongs to the peptidase S8 family.</text>
</comment>
<name>A0AAI9UCU2_9PEZI</name>